<dbReference type="AlphaFoldDB" id="A0A0P1BEN4"/>
<protein>
    <submittedName>
        <fullName evidence="2">Uncharacterized protein</fullName>
    </submittedName>
</protein>
<proteinExistence type="predicted"/>
<name>A0A0P1BEN4_9BASI</name>
<keyword evidence="3" id="KW-1185">Reference proteome</keyword>
<accession>A0A0P1BEN4</accession>
<evidence type="ECO:0000313" key="3">
    <source>
        <dbReference type="Proteomes" id="UP000054845"/>
    </source>
</evidence>
<dbReference type="EMBL" id="CCYA01000240">
    <property type="protein sequence ID" value="CEH14359.1"/>
    <property type="molecule type" value="Genomic_DNA"/>
</dbReference>
<evidence type="ECO:0000256" key="1">
    <source>
        <dbReference type="SAM" id="MobiDB-lite"/>
    </source>
</evidence>
<organism evidence="2 3">
    <name type="scientific">Ceraceosorus bombacis</name>
    <dbReference type="NCBI Taxonomy" id="401625"/>
    <lineage>
        <taxon>Eukaryota</taxon>
        <taxon>Fungi</taxon>
        <taxon>Dikarya</taxon>
        <taxon>Basidiomycota</taxon>
        <taxon>Ustilaginomycotina</taxon>
        <taxon>Exobasidiomycetes</taxon>
        <taxon>Ceraceosorales</taxon>
        <taxon>Ceraceosoraceae</taxon>
        <taxon>Ceraceosorus</taxon>
    </lineage>
</organism>
<feature type="compositionally biased region" description="Low complexity" evidence="1">
    <location>
        <begin position="76"/>
        <end position="85"/>
    </location>
</feature>
<sequence length="96" mass="10089">MERASMPTPDFALVSGDALDTSRVQGPSTARFASYQLCRATPSTPAKQKTRASASLLQVSSSNSFSKLRAQLALSSPPISSSQQSTVTFIADGKHA</sequence>
<reference evidence="3" key="1">
    <citation type="submission" date="2014-09" db="EMBL/GenBank/DDBJ databases">
        <authorList>
            <person name="Sharma Rahul"/>
            <person name="Thines Marco"/>
        </authorList>
    </citation>
    <scope>NUCLEOTIDE SEQUENCE [LARGE SCALE GENOMIC DNA]</scope>
</reference>
<feature type="region of interest" description="Disordered" evidence="1">
    <location>
        <begin position="1"/>
        <end position="25"/>
    </location>
</feature>
<evidence type="ECO:0000313" key="2">
    <source>
        <dbReference type="EMBL" id="CEH14359.1"/>
    </source>
</evidence>
<feature type="region of interest" description="Disordered" evidence="1">
    <location>
        <begin position="76"/>
        <end position="96"/>
    </location>
</feature>
<dbReference type="Proteomes" id="UP000054845">
    <property type="component" value="Unassembled WGS sequence"/>
</dbReference>